<dbReference type="KEGG" id="ter:Tery_2281"/>
<evidence type="ECO:0008006" key="4">
    <source>
        <dbReference type="Google" id="ProtNLM"/>
    </source>
</evidence>
<evidence type="ECO:0000256" key="1">
    <source>
        <dbReference type="SAM" id="MobiDB-lite"/>
    </source>
</evidence>
<feature type="region of interest" description="Disordered" evidence="1">
    <location>
        <begin position="64"/>
        <end position="89"/>
    </location>
</feature>
<feature type="compositionally biased region" description="Polar residues" evidence="1">
    <location>
        <begin position="64"/>
        <end position="80"/>
    </location>
</feature>
<protein>
    <recommendedName>
        <fullName evidence="4">Chromosome segregation ATPase</fullName>
    </recommendedName>
</protein>
<feature type="transmembrane region" description="Helical" evidence="2">
    <location>
        <begin position="97"/>
        <end position="122"/>
    </location>
</feature>
<dbReference type="OrthoDB" id="503367at2"/>
<dbReference type="STRING" id="203124.Tery_2281"/>
<reference evidence="3" key="1">
    <citation type="submission" date="2006-06" db="EMBL/GenBank/DDBJ databases">
        <title>Complete sequence of Trichodesmium erythraeum IMS101.</title>
        <authorList>
            <consortium name="US DOE Joint Genome Institute"/>
            <person name="Copeland A."/>
            <person name="Lucas S."/>
            <person name="Lapidus A."/>
            <person name="Barry K."/>
            <person name="Detter J.C."/>
            <person name="Glavina del Rio T."/>
            <person name="Hammon N."/>
            <person name="Israni S."/>
            <person name="Dalin E."/>
            <person name="Tice H."/>
            <person name="Pitluck S."/>
            <person name="Kiss H."/>
            <person name="Munk A.C."/>
            <person name="Brettin T."/>
            <person name="Bruce D."/>
            <person name="Han C."/>
            <person name="Tapia R."/>
            <person name="Gilna P."/>
            <person name="Schmutz J."/>
            <person name="Larimer F."/>
            <person name="Land M."/>
            <person name="Hauser L."/>
            <person name="Kyrpides N."/>
            <person name="Kim E."/>
            <person name="Richardson P."/>
        </authorList>
    </citation>
    <scope>NUCLEOTIDE SEQUENCE [LARGE SCALE GENOMIC DNA]</scope>
    <source>
        <strain evidence="3">IMS101</strain>
    </source>
</reference>
<feature type="region of interest" description="Disordered" evidence="1">
    <location>
        <begin position="685"/>
        <end position="723"/>
    </location>
</feature>
<dbReference type="EMBL" id="CP000393">
    <property type="protein sequence ID" value="ABG51507.1"/>
    <property type="molecule type" value="Genomic_DNA"/>
</dbReference>
<keyword evidence="2" id="KW-0812">Transmembrane</keyword>
<keyword evidence="2" id="KW-1133">Transmembrane helix</keyword>
<organism evidence="3">
    <name type="scientific">Trichodesmium erythraeum (strain IMS101)</name>
    <dbReference type="NCBI Taxonomy" id="203124"/>
    <lineage>
        <taxon>Bacteria</taxon>
        <taxon>Bacillati</taxon>
        <taxon>Cyanobacteriota</taxon>
        <taxon>Cyanophyceae</taxon>
        <taxon>Oscillatoriophycideae</taxon>
        <taxon>Oscillatoriales</taxon>
        <taxon>Microcoleaceae</taxon>
        <taxon>Trichodesmium</taxon>
    </lineage>
</organism>
<accession>Q112R7</accession>
<dbReference type="HOGENOM" id="CLU_019646_0_0_3"/>
<sequence>MYSLLAAQDKAYMNEKHKTIGQGRILSQMKPRDETQWQLSEPRKNRQERLQEIRANGSQIKTYKSPAKYSNQQKKSVSQIKKTESKKGKSTNNLGSIYGPLLILLLVIVPTGASITAISALLKLPYNEDCESTYWRTASASKRLYCAQLLATSPTLDSLLKAIDLVDVLSNEHPMRPQVDSYIEMWSKKILSLGDLAFQDGKLEEAITIAERVPQKVPAYSLVEQQIQEWQKTWNQAEGNYQQTQEYLREEEWHQASIEASRLLSVPNVHWGTKKYQKLINDIKKTRKEGAKLEEVRELGEAGGLNNLTNGIKQAQEIEENSYLYQKAKKLIVNLGKKVIDIALVKLNAGNWQEALEDVNKVPKNDALLELVEDIEVLARAHSPANLSTIAGYKDAIAQVKRLKAERPFYSKAQELISLWEQEIADVTIIEEGKKLALPRGISDFKAAIAKVQTISPYNPRGKEATTLIKAWSKELQRQEDQPFLEKAKKLASFGDMSSLQAAISEASQIGRGRTLYQEAQSQINRWTEQVERFQDQPIIAQAELLASSGKIEQAITKAQEIKSGRILYNQARAKIQQWQAQQDTKIKLESARQVAQTATTDAYVTAIGLAQQVPTSSSRQLEASQLINQWSQQILLIAMEVVKQDVPRAISIARKIPTSTLAYNSAQSQISIWQSWLNLSEPVEDRTLPSDPYQESRAEKSRILTDERDKPLVSTPKFTDNN</sequence>
<keyword evidence="2" id="KW-0472">Membrane</keyword>
<dbReference type="eggNOG" id="COG0587">
    <property type="taxonomic scope" value="Bacteria"/>
</dbReference>
<feature type="compositionally biased region" description="Basic and acidic residues" evidence="1">
    <location>
        <begin position="685"/>
        <end position="712"/>
    </location>
</feature>
<gene>
    <name evidence="3" type="ordered locus">Tery_2281</name>
</gene>
<dbReference type="AlphaFoldDB" id="Q112R7"/>
<proteinExistence type="predicted"/>
<name>Q112R7_TRIEI</name>
<evidence type="ECO:0000256" key="2">
    <source>
        <dbReference type="SAM" id="Phobius"/>
    </source>
</evidence>
<evidence type="ECO:0000313" key="3">
    <source>
        <dbReference type="EMBL" id="ABG51507.1"/>
    </source>
</evidence>